<protein>
    <recommendedName>
        <fullName evidence="3">Cyclin N-terminal domain-containing protein</fullName>
    </recommendedName>
</protein>
<dbReference type="SUPFAM" id="SSF47954">
    <property type="entry name" value="Cyclin-like"/>
    <property type="match status" value="1"/>
</dbReference>
<dbReference type="PANTHER" id="PTHR15615">
    <property type="match status" value="1"/>
</dbReference>
<dbReference type="InterPro" id="IPR013922">
    <property type="entry name" value="Cyclin_PHO80-like"/>
</dbReference>
<dbReference type="RefSeq" id="XP_019040095.1">
    <property type="nucleotide sequence ID" value="XM_019183177.1"/>
</dbReference>
<dbReference type="GO" id="GO:0019901">
    <property type="term" value="F:protein kinase binding"/>
    <property type="evidence" value="ECO:0007669"/>
    <property type="project" value="InterPro"/>
</dbReference>
<organism evidence="1 2">
    <name type="scientific">Wickerhamomyces anomalus (strain ATCC 58044 / CBS 1984 / NCYC 433 / NRRL Y-366-8)</name>
    <name type="common">Yeast</name>
    <name type="synonym">Hansenula anomala</name>
    <dbReference type="NCBI Taxonomy" id="683960"/>
    <lineage>
        <taxon>Eukaryota</taxon>
        <taxon>Fungi</taxon>
        <taxon>Dikarya</taxon>
        <taxon>Ascomycota</taxon>
        <taxon>Saccharomycotina</taxon>
        <taxon>Saccharomycetes</taxon>
        <taxon>Phaffomycetales</taxon>
        <taxon>Wickerhamomycetaceae</taxon>
        <taxon>Wickerhamomyces</taxon>
    </lineage>
</organism>
<evidence type="ECO:0008006" key="3">
    <source>
        <dbReference type="Google" id="ProtNLM"/>
    </source>
</evidence>
<dbReference type="Gene3D" id="1.10.472.10">
    <property type="entry name" value="Cyclin-like"/>
    <property type="match status" value="1"/>
</dbReference>
<dbReference type="STRING" id="683960.A0A1E3P6A6"/>
<dbReference type="OrthoDB" id="286814at2759"/>
<dbReference type="PANTHER" id="PTHR15615:SF36">
    <property type="entry name" value="PHO85 CYCLIN-5"/>
    <property type="match status" value="1"/>
</dbReference>
<dbReference type="InterPro" id="IPR036915">
    <property type="entry name" value="Cyclin-like_sf"/>
</dbReference>
<dbReference type="Proteomes" id="UP000094112">
    <property type="component" value="Unassembled WGS sequence"/>
</dbReference>
<proteinExistence type="predicted"/>
<reference evidence="1 2" key="1">
    <citation type="journal article" date="2016" name="Proc. Natl. Acad. Sci. U.S.A.">
        <title>Comparative genomics of biotechnologically important yeasts.</title>
        <authorList>
            <person name="Riley R."/>
            <person name="Haridas S."/>
            <person name="Wolfe K.H."/>
            <person name="Lopes M.R."/>
            <person name="Hittinger C.T."/>
            <person name="Goeker M."/>
            <person name="Salamov A.A."/>
            <person name="Wisecaver J.H."/>
            <person name="Long T.M."/>
            <person name="Calvey C.H."/>
            <person name="Aerts A.L."/>
            <person name="Barry K.W."/>
            <person name="Choi C."/>
            <person name="Clum A."/>
            <person name="Coughlan A.Y."/>
            <person name="Deshpande S."/>
            <person name="Douglass A.P."/>
            <person name="Hanson S.J."/>
            <person name="Klenk H.-P."/>
            <person name="LaButti K.M."/>
            <person name="Lapidus A."/>
            <person name="Lindquist E.A."/>
            <person name="Lipzen A.M."/>
            <person name="Meier-Kolthoff J.P."/>
            <person name="Ohm R.A."/>
            <person name="Otillar R.P."/>
            <person name="Pangilinan J.L."/>
            <person name="Peng Y."/>
            <person name="Rokas A."/>
            <person name="Rosa C.A."/>
            <person name="Scheuner C."/>
            <person name="Sibirny A.A."/>
            <person name="Slot J.C."/>
            <person name="Stielow J.B."/>
            <person name="Sun H."/>
            <person name="Kurtzman C.P."/>
            <person name="Blackwell M."/>
            <person name="Grigoriev I.V."/>
            <person name="Jeffries T.W."/>
        </authorList>
    </citation>
    <scope>NUCLEOTIDE SEQUENCE [LARGE SCALE GENOMIC DNA]</scope>
    <source>
        <strain evidence="2">ATCC 58044 / CBS 1984 / NCYC 433 / NRRL Y-366-8</strain>
    </source>
</reference>
<dbReference type="CDD" id="cd20557">
    <property type="entry name" value="CYCLIN_ScPCL1-like"/>
    <property type="match status" value="1"/>
</dbReference>
<keyword evidence="2" id="KW-1185">Reference proteome</keyword>
<dbReference type="Pfam" id="PF08613">
    <property type="entry name" value="Cyclin"/>
    <property type="match status" value="1"/>
</dbReference>
<evidence type="ECO:0000313" key="2">
    <source>
        <dbReference type="Proteomes" id="UP000094112"/>
    </source>
</evidence>
<name>A0A1E3P6A6_WICAA</name>
<gene>
    <name evidence="1" type="ORF">WICANDRAFT_61451</name>
</gene>
<dbReference type="EMBL" id="KV454209">
    <property type="protein sequence ID" value="ODQ60888.1"/>
    <property type="molecule type" value="Genomic_DNA"/>
</dbReference>
<evidence type="ECO:0000313" key="1">
    <source>
        <dbReference type="EMBL" id="ODQ60888.1"/>
    </source>
</evidence>
<accession>A0A1E3P6A6</accession>
<dbReference type="AlphaFoldDB" id="A0A1E3P6A6"/>
<dbReference type="GO" id="GO:0016538">
    <property type="term" value="F:cyclin-dependent protein serine/threonine kinase regulator activity"/>
    <property type="evidence" value="ECO:0007669"/>
    <property type="project" value="TreeGrafter"/>
</dbReference>
<dbReference type="GO" id="GO:0000307">
    <property type="term" value="C:cyclin-dependent protein kinase holoenzyme complex"/>
    <property type="evidence" value="ECO:0007669"/>
    <property type="project" value="UniProtKB-ARBA"/>
</dbReference>
<sequence length="236" mass="27624">MLNLTPENDSQVNHYQHHQNVQLITPPSSAKQSNISSEKSHKADIVNKYITEASVFILSFWKNPQQNSLFNTQTNLINQKDYERFTREVLKRSRCSLLGLQVAMYYLFKLQKNIKQRFISNDKSLMCPKRTFLICLILSFKFNYDSNYSFKSWSKISGLSIGEIKTLEFNILQSLDYDLNCNVETFEKWSLLLNQALEKIEKLIDNRNSNTTSLKRTCTSIEEENNNIKRVKIQTV</sequence>
<dbReference type="GeneID" id="30200423"/>
<dbReference type="GO" id="GO:0005634">
    <property type="term" value="C:nucleus"/>
    <property type="evidence" value="ECO:0007669"/>
    <property type="project" value="TreeGrafter"/>
</dbReference>